<reference evidence="3 4" key="2">
    <citation type="submission" date="2016-05" db="EMBL/GenBank/DDBJ databases">
        <title>Lineage-specific infection strategies underlie the spectrum of fungal disease in amphibians.</title>
        <authorList>
            <person name="Cuomo C.A."/>
            <person name="Farrer R.A."/>
            <person name="James T."/>
            <person name="Longcore J."/>
            <person name="Birren B."/>
        </authorList>
    </citation>
    <scope>NUCLEOTIDE SEQUENCE [LARGE SCALE GENOMIC DNA]</scope>
    <source>
        <strain evidence="3 4">JEL423</strain>
    </source>
</reference>
<dbReference type="EMBL" id="DS022312">
    <property type="protein sequence ID" value="OAJ44233.1"/>
    <property type="molecule type" value="Genomic_DNA"/>
</dbReference>
<evidence type="ECO:0000313" key="4">
    <source>
        <dbReference type="Proteomes" id="UP000077115"/>
    </source>
</evidence>
<feature type="compositionally biased region" description="Polar residues" evidence="1">
    <location>
        <begin position="257"/>
        <end position="284"/>
    </location>
</feature>
<organism evidence="3 4">
    <name type="scientific">Batrachochytrium dendrobatidis (strain JEL423)</name>
    <dbReference type="NCBI Taxonomy" id="403673"/>
    <lineage>
        <taxon>Eukaryota</taxon>
        <taxon>Fungi</taxon>
        <taxon>Fungi incertae sedis</taxon>
        <taxon>Chytridiomycota</taxon>
        <taxon>Chytridiomycota incertae sedis</taxon>
        <taxon>Chytridiomycetes</taxon>
        <taxon>Rhizophydiales</taxon>
        <taxon>Rhizophydiales incertae sedis</taxon>
        <taxon>Batrachochytrium</taxon>
    </lineage>
</organism>
<accession>A0A177WVY8</accession>
<name>A0A177WVY8_BATDL</name>
<feature type="signal peptide" evidence="2">
    <location>
        <begin position="1"/>
        <end position="20"/>
    </location>
</feature>
<feature type="chain" id="PRO_5008077930" evidence="2">
    <location>
        <begin position="21"/>
        <end position="298"/>
    </location>
</feature>
<reference evidence="3 4" key="1">
    <citation type="submission" date="2006-10" db="EMBL/GenBank/DDBJ databases">
        <title>The Genome Sequence of Batrachochytrium dendrobatidis JEL423.</title>
        <authorList>
            <consortium name="The Broad Institute Genome Sequencing Platform"/>
            <person name="Birren B."/>
            <person name="Lander E."/>
            <person name="Galagan J."/>
            <person name="Cuomo C."/>
            <person name="Devon K."/>
            <person name="Jaffe D."/>
            <person name="Butler J."/>
            <person name="Alvarez P."/>
            <person name="Gnerre S."/>
            <person name="Grabherr M."/>
            <person name="Kleber M."/>
            <person name="Mauceli E."/>
            <person name="Brockman W."/>
            <person name="Young S."/>
            <person name="LaButti K."/>
            <person name="Sykes S."/>
            <person name="DeCaprio D."/>
            <person name="Crawford M."/>
            <person name="Koehrsen M."/>
            <person name="Engels R."/>
            <person name="Montgomery P."/>
            <person name="Pearson M."/>
            <person name="Howarth C."/>
            <person name="Larson L."/>
            <person name="White J."/>
            <person name="O'Leary S."/>
            <person name="Kodira C."/>
            <person name="Zeng Q."/>
            <person name="Yandava C."/>
            <person name="Alvarado L."/>
            <person name="Longcore J."/>
            <person name="James T."/>
        </authorList>
    </citation>
    <scope>NUCLEOTIDE SEQUENCE [LARGE SCALE GENOMIC DNA]</scope>
    <source>
        <strain evidence="3 4">JEL423</strain>
    </source>
</reference>
<dbReference type="AlphaFoldDB" id="A0A177WVY8"/>
<dbReference type="PROSITE" id="PS51257">
    <property type="entry name" value="PROKAR_LIPOPROTEIN"/>
    <property type="match status" value="1"/>
</dbReference>
<protein>
    <submittedName>
        <fullName evidence="3">Uncharacterized protein</fullName>
    </submittedName>
</protein>
<evidence type="ECO:0000313" key="3">
    <source>
        <dbReference type="EMBL" id="OAJ44233.1"/>
    </source>
</evidence>
<gene>
    <name evidence="3" type="ORF">BDEG_27497</name>
</gene>
<feature type="compositionally biased region" description="Polar residues" evidence="1">
    <location>
        <begin position="220"/>
        <end position="247"/>
    </location>
</feature>
<sequence>MKLAVTVLSSVLLACSVTIANPVLPSATADAESSTLTVLPTATTSTYSSPSAVSELDVDLFYCGTLSRKAKSLIKAYATTKRGVETTEERCELISKSISFQQKLIQQLSEKVDLLKSGYLAEDDDLSYDEAISELSRVRKELVDFEIQQQVCDSECSVLDRKFYLAEKALAQNFFQGFLNVHSVGVYMKRILGNPVVMKCINQFYSGKRTPFPELEHASTSETPSSSQRYQSHESLPQSPEQATNNSEQRKMALKSSDGQSPSEETSIANPNRKSSRAPSSLTKVSKFMKKVKLQLNH</sequence>
<evidence type="ECO:0000256" key="1">
    <source>
        <dbReference type="SAM" id="MobiDB-lite"/>
    </source>
</evidence>
<dbReference type="VEuPathDB" id="FungiDB:BDEG_27497"/>
<keyword evidence="2" id="KW-0732">Signal</keyword>
<feature type="region of interest" description="Disordered" evidence="1">
    <location>
        <begin position="215"/>
        <end position="287"/>
    </location>
</feature>
<evidence type="ECO:0000256" key="2">
    <source>
        <dbReference type="SAM" id="SignalP"/>
    </source>
</evidence>
<dbReference type="Proteomes" id="UP000077115">
    <property type="component" value="Unassembled WGS sequence"/>
</dbReference>
<proteinExistence type="predicted"/>